<protein>
    <submittedName>
        <fullName evidence="1">Uncharacterized protein</fullName>
    </submittedName>
</protein>
<dbReference type="AlphaFoldDB" id="E1R1H6"/>
<keyword evidence="2" id="KW-1185">Reference proteome</keyword>
<dbReference type="HOGENOM" id="CLU_1905448_0_0_12"/>
<dbReference type="RefSeq" id="WP_013254581.1">
    <property type="nucleotide sequence ID" value="NC_014364.1"/>
</dbReference>
<name>E1R1H6_SEDSS</name>
<dbReference type="STRING" id="573413.Spirs_1995"/>
<reference evidence="1 2" key="1">
    <citation type="journal article" date="2010" name="Stand. Genomic Sci.">
        <title>Complete genome sequence of Spirochaeta smaragdinae type strain (SEBR 4228).</title>
        <authorList>
            <person name="Mavromatis K."/>
            <person name="Yasawong M."/>
            <person name="Chertkov O."/>
            <person name="Lapidus A."/>
            <person name="Lucas S."/>
            <person name="Nolan M."/>
            <person name="Del Rio T.G."/>
            <person name="Tice H."/>
            <person name="Cheng J.F."/>
            <person name="Pitluck S."/>
            <person name="Liolios K."/>
            <person name="Ivanova N."/>
            <person name="Tapia R."/>
            <person name="Han C."/>
            <person name="Bruce D."/>
            <person name="Goodwin L."/>
            <person name="Pati A."/>
            <person name="Chen A."/>
            <person name="Palaniappan K."/>
            <person name="Land M."/>
            <person name="Hauser L."/>
            <person name="Chang Y.J."/>
            <person name="Jeffries C.D."/>
            <person name="Detter J.C."/>
            <person name="Rohde M."/>
            <person name="Brambilla E."/>
            <person name="Spring S."/>
            <person name="Goker M."/>
            <person name="Sikorski J."/>
            <person name="Woyke T."/>
            <person name="Bristow J."/>
            <person name="Eisen J.A."/>
            <person name="Markowitz V."/>
            <person name="Hugenholtz P."/>
            <person name="Klenk H.P."/>
            <person name="Kyrpides N.C."/>
        </authorList>
    </citation>
    <scope>NUCLEOTIDE SEQUENCE [LARGE SCALE GENOMIC DNA]</scope>
    <source>
        <strain evidence="2">DSM 11293 / JCM 15392 / SEBR 4228</strain>
    </source>
</reference>
<evidence type="ECO:0000313" key="1">
    <source>
        <dbReference type="EMBL" id="ADK81117.1"/>
    </source>
</evidence>
<organism evidence="1 2">
    <name type="scientific">Sediminispirochaeta smaragdinae (strain DSM 11293 / JCM 15392 / SEBR 4228)</name>
    <name type="common">Spirochaeta smaragdinae</name>
    <dbReference type="NCBI Taxonomy" id="573413"/>
    <lineage>
        <taxon>Bacteria</taxon>
        <taxon>Pseudomonadati</taxon>
        <taxon>Spirochaetota</taxon>
        <taxon>Spirochaetia</taxon>
        <taxon>Spirochaetales</taxon>
        <taxon>Spirochaetaceae</taxon>
        <taxon>Sediminispirochaeta</taxon>
    </lineage>
</organism>
<proteinExistence type="predicted"/>
<sequence>MAEPITIARDGVYVPSWGNKGRKKDERITVHYRFLTFEEEEKIYGRARREAGEVPEKQDSRAYDAWYVEYLSQAWLLRVKKMITEIENLSVSIDGQVIEVKDGETLFSGLPLVELANEILHELKGLTSVDKKK</sequence>
<dbReference type="KEGG" id="ssm:Spirs_1995"/>
<dbReference type="Proteomes" id="UP000002318">
    <property type="component" value="Chromosome"/>
</dbReference>
<evidence type="ECO:0000313" key="2">
    <source>
        <dbReference type="Proteomes" id="UP000002318"/>
    </source>
</evidence>
<accession>E1R1H6</accession>
<dbReference type="EMBL" id="CP002116">
    <property type="protein sequence ID" value="ADK81117.1"/>
    <property type="molecule type" value="Genomic_DNA"/>
</dbReference>
<gene>
    <name evidence="1" type="ordered locus">Spirs_1995</name>
</gene>